<dbReference type="EMBL" id="CAJHNH020008124">
    <property type="protein sequence ID" value="CAG5135279.1"/>
    <property type="molecule type" value="Genomic_DNA"/>
</dbReference>
<keyword evidence="2" id="KW-1185">Reference proteome</keyword>
<evidence type="ECO:0000313" key="1">
    <source>
        <dbReference type="EMBL" id="CAG5135279.1"/>
    </source>
</evidence>
<organism evidence="1 2">
    <name type="scientific">Candidula unifasciata</name>
    <dbReference type="NCBI Taxonomy" id="100452"/>
    <lineage>
        <taxon>Eukaryota</taxon>
        <taxon>Metazoa</taxon>
        <taxon>Spiralia</taxon>
        <taxon>Lophotrochozoa</taxon>
        <taxon>Mollusca</taxon>
        <taxon>Gastropoda</taxon>
        <taxon>Heterobranchia</taxon>
        <taxon>Euthyneura</taxon>
        <taxon>Panpulmonata</taxon>
        <taxon>Eupulmonata</taxon>
        <taxon>Stylommatophora</taxon>
        <taxon>Helicina</taxon>
        <taxon>Helicoidea</taxon>
        <taxon>Geomitridae</taxon>
        <taxon>Candidula</taxon>
    </lineage>
</organism>
<dbReference type="PANTHER" id="PTHR23053:SF0">
    <property type="entry name" value="HYDROCEPHALUS-INDUCING PROTEIN HOMOLOG"/>
    <property type="match status" value="1"/>
</dbReference>
<comment type="caution">
    <text evidence="1">The sequence shown here is derived from an EMBL/GenBank/DDBJ whole genome shotgun (WGS) entry which is preliminary data.</text>
</comment>
<dbReference type="AlphaFoldDB" id="A0A8S4A0N7"/>
<dbReference type="OrthoDB" id="442692at2759"/>
<accession>A0A8S4A0N7</accession>
<dbReference type="GO" id="GO:0005930">
    <property type="term" value="C:axoneme"/>
    <property type="evidence" value="ECO:0007669"/>
    <property type="project" value="TreeGrafter"/>
</dbReference>
<dbReference type="GO" id="GO:1904158">
    <property type="term" value="P:axonemal central apparatus assembly"/>
    <property type="evidence" value="ECO:0007669"/>
    <property type="project" value="TreeGrafter"/>
</dbReference>
<feature type="non-terminal residue" evidence="1">
    <location>
        <position position="1"/>
    </location>
</feature>
<dbReference type="GO" id="GO:0003341">
    <property type="term" value="P:cilium movement"/>
    <property type="evidence" value="ECO:0007669"/>
    <property type="project" value="TreeGrafter"/>
</dbReference>
<protein>
    <submittedName>
        <fullName evidence="1">Uncharacterized protein</fullName>
    </submittedName>
</protein>
<dbReference type="Proteomes" id="UP000678393">
    <property type="component" value="Unassembled WGS sequence"/>
</dbReference>
<sequence length="130" mass="15012">MPLGPFGEIMGTTGTLASLPLDVQKYRSHVVAPRNPKLVRHNELDTVKMTPSRFMFEMSLSTEQKLANTHVMKVPRKIELLDMGDTSLQKFSKVHIDEPMFQPFPSEIYFQNFQPFEVYEVPLTLRNNDK</sequence>
<reference evidence="1" key="1">
    <citation type="submission" date="2021-04" db="EMBL/GenBank/DDBJ databases">
        <authorList>
            <consortium name="Molecular Ecology Group"/>
        </authorList>
    </citation>
    <scope>NUCLEOTIDE SEQUENCE</scope>
</reference>
<evidence type="ECO:0000313" key="2">
    <source>
        <dbReference type="Proteomes" id="UP000678393"/>
    </source>
</evidence>
<dbReference type="InterPro" id="IPR033305">
    <property type="entry name" value="Hydin-like"/>
</dbReference>
<proteinExistence type="predicted"/>
<gene>
    <name evidence="1" type="ORF">CUNI_LOCUS20837</name>
</gene>
<dbReference type="PANTHER" id="PTHR23053">
    <property type="entry name" value="DLEC1 DELETED IN LUNG AND ESOPHAGEAL CANCER 1"/>
    <property type="match status" value="1"/>
</dbReference>
<name>A0A8S4A0N7_9EUPU</name>